<reference evidence="2 3" key="1">
    <citation type="submission" date="2021-06" db="EMBL/GenBank/DDBJ databases">
        <title>Caerostris extrusa draft genome.</title>
        <authorList>
            <person name="Kono N."/>
            <person name="Arakawa K."/>
        </authorList>
    </citation>
    <scope>NUCLEOTIDE SEQUENCE [LARGE SCALE GENOMIC DNA]</scope>
</reference>
<keyword evidence="3" id="KW-1185">Reference proteome</keyword>
<dbReference type="Proteomes" id="UP001054945">
    <property type="component" value="Unassembled WGS sequence"/>
</dbReference>
<evidence type="ECO:0000313" key="2">
    <source>
        <dbReference type="EMBL" id="GIY75111.1"/>
    </source>
</evidence>
<name>A0AAV4VXE0_CAEEX</name>
<protein>
    <submittedName>
        <fullName evidence="2">Uncharacterized protein</fullName>
    </submittedName>
</protein>
<sequence length="115" mass="12989">MCHQLPQIIQTPFIARIDQRVQLIDPSVSRRDGWPRRTSARENSKEELKNCEEPLDGRAVVILMFSLRSMLSLQACADKRTRQASSSRQPITNRFVLGGTLGRSQLPHSSSTRAT</sequence>
<evidence type="ECO:0000313" key="3">
    <source>
        <dbReference type="Proteomes" id="UP001054945"/>
    </source>
</evidence>
<feature type="region of interest" description="Disordered" evidence="1">
    <location>
        <begin position="80"/>
        <end position="115"/>
    </location>
</feature>
<comment type="caution">
    <text evidence="2">The sequence shown here is derived from an EMBL/GenBank/DDBJ whole genome shotgun (WGS) entry which is preliminary data.</text>
</comment>
<accession>A0AAV4VXE0</accession>
<dbReference type="AlphaFoldDB" id="A0AAV4VXE0"/>
<feature type="region of interest" description="Disordered" evidence="1">
    <location>
        <begin position="29"/>
        <end position="50"/>
    </location>
</feature>
<proteinExistence type="predicted"/>
<gene>
    <name evidence="2" type="ORF">CEXT_12651</name>
</gene>
<feature type="compositionally biased region" description="Polar residues" evidence="1">
    <location>
        <begin position="102"/>
        <end position="115"/>
    </location>
</feature>
<dbReference type="EMBL" id="BPLR01015300">
    <property type="protein sequence ID" value="GIY75111.1"/>
    <property type="molecule type" value="Genomic_DNA"/>
</dbReference>
<organism evidence="2 3">
    <name type="scientific">Caerostris extrusa</name>
    <name type="common">Bark spider</name>
    <name type="synonym">Caerostris bankana</name>
    <dbReference type="NCBI Taxonomy" id="172846"/>
    <lineage>
        <taxon>Eukaryota</taxon>
        <taxon>Metazoa</taxon>
        <taxon>Ecdysozoa</taxon>
        <taxon>Arthropoda</taxon>
        <taxon>Chelicerata</taxon>
        <taxon>Arachnida</taxon>
        <taxon>Araneae</taxon>
        <taxon>Araneomorphae</taxon>
        <taxon>Entelegynae</taxon>
        <taxon>Araneoidea</taxon>
        <taxon>Araneidae</taxon>
        <taxon>Caerostris</taxon>
    </lineage>
</organism>
<evidence type="ECO:0000256" key="1">
    <source>
        <dbReference type="SAM" id="MobiDB-lite"/>
    </source>
</evidence>
<feature type="compositionally biased region" description="Polar residues" evidence="1">
    <location>
        <begin position="83"/>
        <end position="92"/>
    </location>
</feature>